<evidence type="ECO:0000313" key="4">
    <source>
        <dbReference type="Proteomes" id="UP000234331"/>
    </source>
</evidence>
<dbReference type="Pfam" id="PF00535">
    <property type="entry name" value="Glycos_transf_2"/>
    <property type="match status" value="1"/>
</dbReference>
<dbReference type="PANTHER" id="PTHR43630:SF2">
    <property type="entry name" value="GLYCOSYLTRANSFERASE"/>
    <property type="match status" value="1"/>
</dbReference>
<protein>
    <recommendedName>
        <fullName evidence="2">Glycosyltransferase 2-like domain-containing protein</fullName>
    </recommendedName>
</protein>
<feature type="compositionally biased region" description="Low complexity" evidence="1">
    <location>
        <begin position="348"/>
        <end position="380"/>
    </location>
</feature>
<dbReference type="Proteomes" id="UP000234331">
    <property type="component" value="Unassembled WGS sequence"/>
</dbReference>
<name>A0A2I2KZK2_9ACTN</name>
<feature type="region of interest" description="Disordered" evidence="1">
    <location>
        <begin position="331"/>
        <end position="380"/>
    </location>
</feature>
<dbReference type="InterPro" id="IPR001173">
    <property type="entry name" value="Glyco_trans_2-like"/>
</dbReference>
<sequence>MATPYRLAPRPFRPASRTRPGRRPGQVATRAAWPVPYGTAASSGDAIWPVPGTVPVTTIILTRDEAPNIVRVVRSAGWSRQIVVVDSGSTDDTVELARAAGATVWYEPWRGFAGQRQWALSHPGIAHDWVYFLDADEWVSAELAAEIASQAGSTDPAGPAAYAHRRRLVFQGRWIAHCGWYTNSWQVRLLDRRAACFDQDVTYGERPSVVGRIGRLSADLIDEDQKGLAAWLHKHVRYAELKAESQPARGAARHGVALTWAAIRHRGASTRPLGRIVARELVFPLLPARPLLLFVYMYLVRGGWRDGRSGLLFCIYHAWYELTVGALVGARRSPGRPPATDRPLPVVPRQRAAGPAGGRADQPDSRAPAGREAAAGPVPS</sequence>
<dbReference type="SUPFAM" id="SSF53448">
    <property type="entry name" value="Nucleotide-diphospho-sugar transferases"/>
    <property type="match status" value="1"/>
</dbReference>
<dbReference type="CDD" id="cd02511">
    <property type="entry name" value="Beta4Glucosyltransferase"/>
    <property type="match status" value="1"/>
</dbReference>
<feature type="region of interest" description="Disordered" evidence="1">
    <location>
        <begin position="1"/>
        <end position="27"/>
    </location>
</feature>
<feature type="domain" description="Glycosyltransferase 2-like" evidence="2">
    <location>
        <begin position="59"/>
        <end position="156"/>
    </location>
</feature>
<gene>
    <name evidence="3" type="ORF">FRACA_600004</name>
</gene>
<dbReference type="PANTHER" id="PTHR43630">
    <property type="entry name" value="POLY-BETA-1,6-N-ACETYL-D-GLUCOSAMINE SYNTHASE"/>
    <property type="match status" value="1"/>
</dbReference>
<dbReference type="Gene3D" id="3.90.550.10">
    <property type="entry name" value="Spore Coat Polysaccharide Biosynthesis Protein SpsA, Chain A"/>
    <property type="match status" value="1"/>
</dbReference>
<dbReference type="OrthoDB" id="9815923at2"/>
<evidence type="ECO:0000256" key="1">
    <source>
        <dbReference type="SAM" id="MobiDB-lite"/>
    </source>
</evidence>
<dbReference type="EMBL" id="FZMO01000526">
    <property type="protein sequence ID" value="SNQ51093.1"/>
    <property type="molecule type" value="Genomic_DNA"/>
</dbReference>
<dbReference type="InterPro" id="IPR029044">
    <property type="entry name" value="Nucleotide-diphossugar_trans"/>
</dbReference>
<proteinExistence type="predicted"/>
<organism evidence="3 4">
    <name type="scientific">Frankia canadensis</name>
    <dbReference type="NCBI Taxonomy" id="1836972"/>
    <lineage>
        <taxon>Bacteria</taxon>
        <taxon>Bacillati</taxon>
        <taxon>Actinomycetota</taxon>
        <taxon>Actinomycetes</taxon>
        <taxon>Frankiales</taxon>
        <taxon>Frankiaceae</taxon>
        <taxon>Frankia</taxon>
    </lineage>
</organism>
<reference evidence="3 4" key="1">
    <citation type="submission" date="2017-06" db="EMBL/GenBank/DDBJ databases">
        <authorList>
            <person name="Kim H.J."/>
            <person name="Triplett B.A."/>
        </authorList>
    </citation>
    <scope>NUCLEOTIDE SEQUENCE [LARGE SCALE GENOMIC DNA]</scope>
    <source>
        <strain evidence="3">FRACA_ARgP5</strain>
    </source>
</reference>
<accession>A0A2I2KZK2</accession>
<evidence type="ECO:0000313" key="3">
    <source>
        <dbReference type="EMBL" id="SNQ51093.1"/>
    </source>
</evidence>
<keyword evidence="4" id="KW-1185">Reference proteome</keyword>
<dbReference type="AlphaFoldDB" id="A0A2I2KZK2"/>
<evidence type="ECO:0000259" key="2">
    <source>
        <dbReference type="Pfam" id="PF00535"/>
    </source>
</evidence>
<dbReference type="RefSeq" id="WP_101834790.1">
    <property type="nucleotide sequence ID" value="NZ_FZMO01000526.1"/>
</dbReference>